<evidence type="ECO:0000256" key="2">
    <source>
        <dbReference type="ARBA" id="ARBA00010157"/>
    </source>
</evidence>
<protein>
    <submittedName>
        <fullName evidence="10">Trehalose monomycolate exporter MmpL3</fullName>
    </submittedName>
</protein>
<dbReference type="InterPro" id="IPR000731">
    <property type="entry name" value="SSD"/>
</dbReference>
<dbReference type="AlphaFoldDB" id="A0A5E3ZYV7"/>
<comment type="subcellular location">
    <subcellularLocation>
        <location evidence="1">Cell membrane</location>
        <topology evidence="1">Multi-pass membrane protein</topology>
    </subcellularLocation>
</comment>
<keyword evidence="5 8" id="KW-1133">Transmembrane helix</keyword>
<evidence type="ECO:0000259" key="9">
    <source>
        <dbReference type="PROSITE" id="PS50156"/>
    </source>
</evidence>
<feature type="transmembrane region" description="Helical" evidence="8">
    <location>
        <begin position="650"/>
        <end position="667"/>
    </location>
</feature>
<feature type="transmembrane region" description="Helical" evidence="8">
    <location>
        <begin position="309"/>
        <end position="333"/>
    </location>
</feature>
<feature type="transmembrane region" description="Helical" evidence="8">
    <location>
        <begin position="565"/>
        <end position="584"/>
    </location>
</feature>
<dbReference type="PROSITE" id="PS50156">
    <property type="entry name" value="SSD"/>
    <property type="match status" value="1"/>
</dbReference>
<keyword evidence="3" id="KW-1003">Cell membrane</keyword>
<comment type="similarity">
    <text evidence="2">Belongs to the resistance-nodulation-cell division (RND) (TC 2.A.6) family. MmpL subfamily.</text>
</comment>
<evidence type="ECO:0000256" key="6">
    <source>
        <dbReference type="ARBA" id="ARBA00023136"/>
    </source>
</evidence>
<dbReference type="OrthoDB" id="7051771at2"/>
<dbReference type="PANTHER" id="PTHR33406">
    <property type="entry name" value="MEMBRANE PROTEIN MJ1562-RELATED"/>
    <property type="match status" value="1"/>
</dbReference>
<dbReference type="InterPro" id="IPR050545">
    <property type="entry name" value="Mycobact_MmpL"/>
</dbReference>
<feature type="transmembrane region" description="Helical" evidence="8">
    <location>
        <begin position="183"/>
        <end position="212"/>
    </location>
</feature>
<dbReference type="Proteomes" id="UP000324288">
    <property type="component" value="Chromosome"/>
</dbReference>
<keyword evidence="11" id="KW-1185">Reference proteome</keyword>
<feature type="region of interest" description="Disordered" evidence="7">
    <location>
        <begin position="1005"/>
        <end position="1049"/>
    </location>
</feature>
<dbReference type="GO" id="GO:0005886">
    <property type="term" value="C:plasma membrane"/>
    <property type="evidence" value="ECO:0007669"/>
    <property type="project" value="UniProtKB-SubCell"/>
</dbReference>
<dbReference type="InterPro" id="IPR004869">
    <property type="entry name" value="MMPL_dom"/>
</dbReference>
<feature type="transmembrane region" description="Helical" evidence="8">
    <location>
        <begin position="15"/>
        <end position="31"/>
    </location>
</feature>
<dbReference type="SUPFAM" id="SSF82866">
    <property type="entry name" value="Multidrug efflux transporter AcrB transmembrane domain"/>
    <property type="match status" value="2"/>
</dbReference>
<evidence type="ECO:0000256" key="7">
    <source>
        <dbReference type="SAM" id="MobiDB-lite"/>
    </source>
</evidence>
<reference evidence="10 11" key="1">
    <citation type="submission" date="2019-04" db="EMBL/GenBank/DDBJ databases">
        <authorList>
            <person name="Seth-Smith MB H."/>
            <person name="Seth-Smith H."/>
        </authorList>
    </citation>
    <scope>NUCLEOTIDE SEQUENCE [LARGE SCALE GENOMIC DNA]</scope>
    <source>
        <strain evidence="10">USB-603019</strain>
    </source>
</reference>
<dbReference type="Gene3D" id="1.20.1640.10">
    <property type="entry name" value="Multidrug efflux transporter AcrB transmembrane domain"/>
    <property type="match status" value="2"/>
</dbReference>
<dbReference type="PANTHER" id="PTHR33406:SF11">
    <property type="entry name" value="MEMBRANE PROTEIN SCO6666-RELATED"/>
    <property type="match status" value="1"/>
</dbReference>
<sequence length="1063" mass="114139">MFSKWGDFIQRHRKLVLAVMIVLVSALGIVGQRLPDYLSQSGWFDPGSDSIKAAEIEESTFGRDNSADIVVMYDAPAGTTVDDKAFATKVQSHLDQLEKNNPHYIDGIASYWNTKQAMLTTKDKKHAMASIRLKGWGNDILKNYRKIEKQIPIEGVSQHLAGQTPVSGALDTGMAKDIKRAELMGLPIVGVLLIIVFGGVLAALLPLLVGGLSIIGSTGILTLIGMTTEVNAFAQSCVTLIGLGLAIDYALFIVSRFREEMAEGFDTHTAVTRTVATAGRTVVFSAIMVGVSLSSMLIFPQAFLKSVAYGTISAVVQAAILSLTILPILLSYLGKRIDALHIGPRKKEPTPLQLYNGLWGRISGGAMKRPAATIVPLVFIMLVMALPMGNLKFGGINETYLPPNNETRLAQEAFDKTFPEMRTNPVKVVITGSTGVQTGAIMAEINQVKGLTGEFHITKQTKVDESGKATTVLHSGVVDMKDNAKVVSDIREKLDMLYAGGGTSAFAGTNMDGSHVYVGGNPALEKDSIDALLRHLPGMAVYMLVAITILMFLTFGSLVLPIKAILMTLLSMASTLGILTLIFIDGVGANALNFTPGPMMSAVLVLIVAILFGLSTDYEIFLVSRMVEAHAAGHTTQESIRFGTASTGRIITAAAAIMIVVTGAFGFSEIVMMKYIAFGMVIALLLDATIVRMLLVPAVMRVLDDDNWWAPASLKRLQHKIGLKESELDDPTLALVDFTTGTDLREQPALVSTGVGAADAAGGAAVAAGAIAGSAGGTAGHAKRISAAALADASDVRSARRIDPSLLQHVSTEEGFSAPHTFTATRPADYGEQVTEDGYAKTAAEIDSYDGASAVFSRGSRQGGVLDQADMLDQPQPTSHAAEPEEEPHGFFARRRARKRANQRKAVEDIRQAQRAAQLRAQREAQAAAQAAALASAVEDPYTYIDETSYTAPTAQVGDNYDELFQHTDTQRQSYQTEDYEAVDAPRPGLRPVSRRAMRINRLEDGRGDAARRARSPHSAYDTAPDLVDKTGYSSDSWADTRNDNTPISTAELMRRLREEDES</sequence>
<organism evidence="10 11">
    <name type="scientific">Lawsonella clevelandensis</name>
    <dbReference type="NCBI Taxonomy" id="1528099"/>
    <lineage>
        <taxon>Bacteria</taxon>
        <taxon>Bacillati</taxon>
        <taxon>Actinomycetota</taxon>
        <taxon>Actinomycetes</taxon>
        <taxon>Mycobacteriales</taxon>
        <taxon>Lawsonellaceae</taxon>
        <taxon>Lawsonella</taxon>
    </lineage>
</organism>
<keyword evidence="6 8" id="KW-0472">Membrane</keyword>
<dbReference type="RefSeq" id="WP_053962121.1">
    <property type="nucleotide sequence ID" value="NZ_CAMJVL010000015.1"/>
</dbReference>
<accession>A0A5E3ZYV7</accession>
<feature type="compositionally biased region" description="Polar residues" evidence="7">
    <location>
        <begin position="1032"/>
        <end position="1049"/>
    </location>
</feature>
<dbReference type="EMBL" id="LR584267">
    <property type="protein sequence ID" value="VHO00917.1"/>
    <property type="molecule type" value="Genomic_DNA"/>
</dbReference>
<evidence type="ECO:0000256" key="8">
    <source>
        <dbReference type="SAM" id="Phobius"/>
    </source>
</evidence>
<evidence type="ECO:0000256" key="5">
    <source>
        <dbReference type="ARBA" id="ARBA00022989"/>
    </source>
</evidence>
<feature type="transmembrane region" description="Helical" evidence="8">
    <location>
        <begin position="371"/>
        <end position="389"/>
    </location>
</feature>
<evidence type="ECO:0000313" key="11">
    <source>
        <dbReference type="Proteomes" id="UP000324288"/>
    </source>
</evidence>
<evidence type="ECO:0000256" key="4">
    <source>
        <dbReference type="ARBA" id="ARBA00022692"/>
    </source>
</evidence>
<gene>
    <name evidence="10" type="primary">mmpL3</name>
    <name evidence="10" type="ORF">LC603019_01037</name>
</gene>
<evidence type="ECO:0000256" key="3">
    <source>
        <dbReference type="ARBA" id="ARBA00022475"/>
    </source>
</evidence>
<evidence type="ECO:0000256" key="1">
    <source>
        <dbReference type="ARBA" id="ARBA00004651"/>
    </source>
</evidence>
<feature type="region of interest" description="Disordered" evidence="7">
    <location>
        <begin position="870"/>
        <end position="890"/>
    </location>
</feature>
<proteinExistence type="inferred from homology"/>
<feature type="transmembrane region" description="Helical" evidence="8">
    <location>
        <begin position="539"/>
        <end position="560"/>
    </location>
</feature>
<feature type="transmembrane region" description="Helical" evidence="8">
    <location>
        <begin position="596"/>
        <end position="616"/>
    </location>
</feature>
<feature type="transmembrane region" description="Helical" evidence="8">
    <location>
        <begin position="232"/>
        <end position="254"/>
    </location>
</feature>
<keyword evidence="4 8" id="KW-0812">Transmembrane</keyword>
<dbReference type="Pfam" id="PF03176">
    <property type="entry name" value="MMPL"/>
    <property type="match status" value="2"/>
</dbReference>
<evidence type="ECO:0000313" key="10">
    <source>
        <dbReference type="EMBL" id="VHO00917.1"/>
    </source>
</evidence>
<name>A0A5E3ZYV7_9ACTN</name>
<feature type="transmembrane region" description="Helical" evidence="8">
    <location>
        <begin position="673"/>
        <end position="695"/>
    </location>
</feature>
<feature type="region of interest" description="Disordered" evidence="7">
    <location>
        <begin position="810"/>
        <end position="830"/>
    </location>
</feature>
<feature type="domain" description="SSD" evidence="9">
    <location>
        <begin position="203"/>
        <end position="332"/>
    </location>
</feature>
<feature type="transmembrane region" description="Helical" evidence="8">
    <location>
        <begin position="282"/>
        <end position="303"/>
    </location>
</feature>